<dbReference type="RefSeq" id="XP_022629242.1">
    <property type="nucleotide sequence ID" value="XM_022771324.1"/>
</dbReference>
<dbReference type="GeneID" id="34686509"/>
<evidence type="ECO:0000313" key="1">
    <source>
        <dbReference type="EMBL" id="CEP63021.1"/>
    </source>
</evidence>
<dbReference type="Proteomes" id="UP000054304">
    <property type="component" value="Unassembled WGS sequence"/>
</dbReference>
<gene>
    <name evidence="1" type="ORF">LALA0_S07e00606g</name>
</gene>
<name>A0A0C7MSS7_9SACH</name>
<dbReference type="OrthoDB" id="4069787at2759"/>
<keyword evidence="2" id="KW-1185">Reference proteome</keyword>
<dbReference type="EMBL" id="LN736366">
    <property type="protein sequence ID" value="CEP63021.1"/>
    <property type="molecule type" value="Genomic_DNA"/>
</dbReference>
<proteinExistence type="predicted"/>
<dbReference type="HOGENOM" id="CLU_094335_0_0_1"/>
<dbReference type="AlphaFoldDB" id="A0A0C7MSS7"/>
<accession>A0A0C7MSS7</accession>
<organism evidence="1 2">
    <name type="scientific">Lachancea lanzarotensis</name>
    <dbReference type="NCBI Taxonomy" id="1245769"/>
    <lineage>
        <taxon>Eukaryota</taxon>
        <taxon>Fungi</taxon>
        <taxon>Dikarya</taxon>
        <taxon>Ascomycota</taxon>
        <taxon>Saccharomycotina</taxon>
        <taxon>Saccharomycetes</taxon>
        <taxon>Saccharomycetales</taxon>
        <taxon>Saccharomycetaceae</taxon>
        <taxon>Lachancea</taxon>
    </lineage>
</organism>
<sequence>MLRQSALVPRAACRSRLYRTAAPLAKSVPRSLLQRQAKRRGDIESSASSQLIVTSFKDIFAFFNPSGHSQEDEDTELAQNREAVIDRIEQGELRNLYLQRFSAIPIAAPSGSKDLVGDLRIPTQSLLQVFPQLSQQDREMIEVSLTMIPPSKDWREISPVQKQMLFYMGYGSHGPRSDLTFERSKPEDFTWQGRAKVGLPGQRIHRLPKTQTTDVWTCTPSRKTLLDSMTRRLDPGTLSVALIGLIVAVCATFKEYRQRQDDEAVAELAKFEEVETLKASD</sequence>
<protein>
    <submittedName>
        <fullName evidence="1">LALA0S07e00606g1_1</fullName>
    </submittedName>
</protein>
<reference evidence="1 2" key="1">
    <citation type="submission" date="2014-12" db="EMBL/GenBank/DDBJ databases">
        <authorList>
            <person name="Neuveglise Cecile"/>
        </authorList>
    </citation>
    <scope>NUCLEOTIDE SEQUENCE [LARGE SCALE GENOMIC DNA]</scope>
    <source>
        <strain evidence="1 2">CBS 12615</strain>
    </source>
</reference>
<evidence type="ECO:0000313" key="2">
    <source>
        <dbReference type="Proteomes" id="UP000054304"/>
    </source>
</evidence>